<organism evidence="1 2">
    <name type="scientific">Gigaspora margarita</name>
    <dbReference type="NCBI Taxonomy" id="4874"/>
    <lineage>
        <taxon>Eukaryota</taxon>
        <taxon>Fungi</taxon>
        <taxon>Fungi incertae sedis</taxon>
        <taxon>Mucoromycota</taxon>
        <taxon>Glomeromycotina</taxon>
        <taxon>Glomeromycetes</taxon>
        <taxon>Diversisporales</taxon>
        <taxon>Gigasporaceae</taxon>
        <taxon>Gigaspora</taxon>
    </lineage>
</organism>
<protein>
    <submittedName>
        <fullName evidence="1">42526_t:CDS:1</fullName>
    </submittedName>
</protein>
<accession>A0ABN7WGJ5</accession>
<sequence>MNYSCNIRVYALYFGILGAFLELTNNSFNDTSNNSIHSKTLYLATIWLAQNNLYLCSFAFQLASLNNSHPLNNPFPITQQAQYNTKILIVNPNDIIISTYNFSNEVYNKDFHYTRLMSGFIQENNTLHLPISTYDPNLEPLLFSDLFTDRK</sequence>
<name>A0ABN7WGJ5_GIGMA</name>
<gene>
    <name evidence="1" type="ORF">GMARGA_LOCUS30522</name>
</gene>
<evidence type="ECO:0000313" key="2">
    <source>
        <dbReference type="Proteomes" id="UP000789901"/>
    </source>
</evidence>
<dbReference type="EMBL" id="CAJVQB010043201">
    <property type="protein sequence ID" value="CAG8831001.1"/>
    <property type="molecule type" value="Genomic_DNA"/>
</dbReference>
<comment type="caution">
    <text evidence="1">The sequence shown here is derived from an EMBL/GenBank/DDBJ whole genome shotgun (WGS) entry which is preliminary data.</text>
</comment>
<proteinExistence type="predicted"/>
<evidence type="ECO:0000313" key="1">
    <source>
        <dbReference type="EMBL" id="CAG8831001.1"/>
    </source>
</evidence>
<dbReference type="Proteomes" id="UP000789901">
    <property type="component" value="Unassembled WGS sequence"/>
</dbReference>
<feature type="non-terminal residue" evidence="1">
    <location>
        <position position="151"/>
    </location>
</feature>
<reference evidence="1 2" key="1">
    <citation type="submission" date="2021-06" db="EMBL/GenBank/DDBJ databases">
        <authorList>
            <person name="Kallberg Y."/>
            <person name="Tangrot J."/>
            <person name="Rosling A."/>
        </authorList>
    </citation>
    <scope>NUCLEOTIDE SEQUENCE [LARGE SCALE GENOMIC DNA]</scope>
    <source>
        <strain evidence="1 2">120-4 pot B 10/14</strain>
    </source>
</reference>
<keyword evidence="2" id="KW-1185">Reference proteome</keyword>